<dbReference type="InterPro" id="IPR006311">
    <property type="entry name" value="TAT_signal"/>
</dbReference>
<dbReference type="Proteomes" id="UP000198891">
    <property type="component" value="Unassembled WGS sequence"/>
</dbReference>
<protein>
    <submittedName>
        <fullName evidence="1">Uncharacterized protein</fullName>
    </submittedName>
</protein>
<dbReference type="RefSeq" id="WP_092550842.1">
    <property type="nucleotide sequence ID" value="NZ_FNPZ01000001.1"/>
</dbReference>
<keyword evidence="2" id="KW-1185">Reference proteome</keyword>
<name>A0A1H3MPD9_9MICO</name>
<evidence type="ECO:0000313" key="2">
    <source>
        <dbReference type="Proteomes" id="UP000198891"/>
    </source>
</evidence>
<dbReference type="PROSITE" id="PS51318">
    <property type="entry name" value="TAT"/>
    <property type="match status" value="1"/>
</dbReference>
<accession>A0A1H3MPD9</accession>
<dbReference type="STRING" id="381665.SAMN05216554_1505"/>
<dbReference type="AlphaFoldDB" id="A0A1H3MPD9"/>
<dbReference type="OrthoDB" id="5122649at2"/>
<evidence type="ECO:0000313" key="1">
    <source>
        <dbReference type="EMBL" id="SDY78333.1"/>
    </source>
</evidence>
<reference evidence="1 2" key="1">
    <citation type="submission" date="2016-10" db="EMBL/GenBank/DDBJ databases">
        <authorList>
            <person name="de Groot N.N."/>
        </authorList>
    </citation>
    <scope>NUCLEOTIDE SEQUENCE [LARGE SCALE GENOMIC DNA]</scope>
    <source>
        <strain evidence="1 2">CGMCC 4.3491</strain>
    </source>
</reference>
<sequence length="447" mass="46065">MTDDRNKDDRPVILGEDRAIPVHPANPGLDRRTVLSGAAWTLPVIALAVATPLAAASATNPTLTFINGPYAVDSCDDLGPVTVEVATGDPTASPAGQSVNVTLPAGLAWADGGTEATRAFGPTDASGRVTIPAGTITTVGTGGGDLTLIATASNGASATAPVVVTMTGEVTNWDPVIGYGSLTTALLDATLVGYNMWLRPNGDLWYGNSVIASGVTHAAAEFDPSIGVPRVSFTQNGAAQNWDLIGGYGALSPVLADSIPVGYNVWLRPNGDLWYGNGVIASGVTGAISEFDQALGIPRVSFTQNGVAQNWDPVAGYGTVNPVLADATLVGYNMWLRPNGDLWYGNSVIASGVTHAAAEFDPSIGVPRVSFTQNGAAQNWDLIGGYGALSPVLADSIPVGYNVWLRPNGDLWYGSGVIASGVTGAISEFDEVQGIPHVSFITRPKCF</sequence>
<dbReference type="EMBL" id="FNPZ01000001">
    <property type="protein sequence ID" value="SDY78333.1"/>
    <property type="molecule type" value="Genomic_DNA"/>
</dbReference>
<gene>
    <name evidence="1" type="ORF">SAMN05216554_1505</name>
</gene>
<organism evidence="1 2">
    <name type="scientific">Herbiconiux ginsengi</name>
    <dbReference type="NCBI Taxonomy" id="381665"/>
    <lineage>
        <taxon>Bacteria</taxon>
        <taxon>Bacillati</taxon>
        <taxon>Actinomycetota</taxon>
        <taxon>Actinomycetes</taxon>
        <taxon>Micrococcales</taxon>
        <taxon>Microbacteriaceae</taxon>
        <taxon>Herbiconiux</taxon>
    </lineage>
</organism>
<proteinExistence type="predicted"/>